<dbReference type="Proteomes" id="UP000225108">
    <property type="component" value="Unassembled WGS sequence"/>
</dbReference>
<evidence type="ECO:0000256" key="5">
    <source>
        <dbReference type="SAM" id="Phobius"/>
    </source>
</evidence>
<feature type="transmembrane region" description="Helical" evidence="5">
    <location>
        <begin position="148"/>
        <end position="166"/>
    </location>
</feature>
<feature type="domain" description="RDD" evidence="6">
    <location>
        <begin position="59"/>
        <end position="180"/>
    </location>
</feature>
<dbReference type="AlphaFoldDB" id="A0A2G3PG43"/>
<evidence type="ECO:0000256" key="4">
    <source>
        <dbReference type="ARBA" id="ARBA00023136"/>
    </source>
</evidence>
<feature type="transmembrane region" description="Helical" evidence="5">
    <location>
        <begin position="93"/>
        <end position="112"/>
    </location>
</feature>
<dbReference type="Pfam" id="PF06271">
    <property type="entry name" value="RDD"/>
    <property type="match status" value="1"/>
</dbReference>
<comment type="caution">
    <text evidence="7">The sequence shown here is derived from an EMBL/GenBank/DDBJ whole genome shotgun (WGS) entry which is preliminary data.</text>
</comment>
<gene>
    <name evidence="7" type="ORF">CSW57_23765</name>
</gene>
<dbReference type="InterPro" id="IPR010432">
    <property type="entry name" value="RDD"/>
</dbReference>
<keyword evidence="4 5" id="KW-0472">Membrane</keyword>
<feature type="transmembrane region" description="Helical" evidence="5">
    <location>
        <begin position="65"/>
        <end position="87"/>
    </location>
</feature>
<proteinExistence type="predicted"/>
<comment type="subcellular location">
    <subcellularLocation>
        <location evidence="1">Membrane</location>
        <topology evidence="1">Multi-pass membrane protein</topology>
    </subcellularLocation>
</comment>
<evidence type="ECO:0000313" key="7">
    <source>
        <dbReference type="EMBL" id="PHV64784.1"/>
    </source>
</evidence>
<name>A0A2G3PG43_WILMA</name>
<keyword evidence="3 5" id="KW-1133">Transmembrane helix</keyword>
<keyword evidence="2 5" id="KW-0812">Transmembrane</keyword>
<reference evidence="7 8" key="1">
    <citation type="submission" date="2017-10" db="EMBL/GenBank/DDBJ databases">
        <title>The draft genome sequence of Williamsia sp. BULT 1.1 isolated from the semi-arid grassland soils from South Africa.</title>
        <authorList>
            <person name="Kabwe M.H."/>
            <person name="Govender N."/>
            <person name="Mutseka Lunga P."/>
            <person name="Vikram S."/>
            <person name="Makhalanyane T.P."/>
        </authorList>
    </citation>
    <scope>NUCLEOTIDE SEQUENCE [LARGE SCALE GENOMIC DNA]</scope>
    <source>
        <strain evidence="7 8">BULT 1.1</strain>
    </source>
</reference>
<dbReference type="GO" id="GO:0016020">
    <property type="term" value="C:membrane"/>
    <property type="evidence" value="ECO:0007669"/>
    <property type="project" value="UniProtKB-SubCell"/>
</dbReference>
<evidence type="ECO:0000256" key="1">
    <source>
        <dbReference type="ARBA" id="ARBA00004141"/>
    </source>
</evidence>
<dbReference type="RefSeq" id="WP_099385033.1">
    <property type="nucleotide sequence ID" value="NZ_PEBD01000012.1"/>
</dbReference>
<evidence type="ECO:0000256" key="3">
    <source>
        <dbReference type="ARBA" id="ARBA00022989"/>
    </source>
</evidence>
<evidence type="ECO:0000259" key="6">
    <source>
        <dbReference type="Pfam" id="PF06271"/>
    </source>
</evidence>
<protein>
    <recommendedName>
        <fullName evidence="6">RDD domain-containing protein</fullName>
    </recommendedName>
</protein>
<sequence>MTSASADFEAIPLGCGRCGTQIPSASARCPECGQQMFVTRGGAVPRSPREALVAGRIPASNGSRVAAYLVDVAIVLAAVAALLAAGVVSGLDVILAACVAVPAASWISSALARANGIRTPGQVLARTTIMTGRSGHPIGFWRHLTRTAVLHLSNVLLFAGAMSVLIDKGRPRRGCHEKISGTTTASSVGSAGYEVITAPSARLAEPDERAAYSFTDRIDPRTGARTLPLSQAGTGLRLRLDDGTYTDLFGAGYLGVPSVEWSHGRAQIVVTAIETPPSDDTQVQFSVADGKLWMISTGPDVRSVLDTGESVTAMRPGHPYEVGPGTVVHLGQCSFEVAR</sequence>
<accession>A0A2G3PG43</accession>
<evidence type="ECO:0000313" key="8">
    <source>
        <dbReference type="Proteomes" id="UP000225108"/>
    </source>
</evidence>
<dbReference type="EMBL" id="PEBD01000012">
    <property type="protein sequence ID" value="PHV64784.1"/>
    <property type="molecule type" value="Genomic_DNA"/>
</dbReference>
<evidence type="ECO:0000256" key="2">
    <source>
        <dbReference type="ARBA" id="ARBA00022692"/>
    </source>
</evidence>
<organism evidence="7 8">
    <name type="scientific">Williamsia marianensis</name>
    <dbReference type="NCBI Taxonomy" id="85044"/>
    <lineage>
        <taxon>Bacteria</taxon>
        <taxon>Bacillati</taxon>
        <taxon>Actinomycetota</taxon>
        <taxon>Actinomycetes</taxon>
        <taxon>Mycobacteriales</taxon>
        <taxon>Nocardiaceae</taxon>
        <taxon>Williamsia</taxon>
    </lineage>
</organism>